<reference evidence="3" key="1">
    <citation type="journal article" date="2019" name="Int. J. Syst. Evol. Microbiol.">
        <title>The Global Catalogue of Microorganisms (GCM) 10K type strain sequencing project: providing services to taxonomists for standard genome sequencing and annotation.</title>
        <authorList>
            <consortium name="The Broad Institute Genomics Platform"/>
            <consortium name="The Broad Institute Genome Sequencing Center for Infectious Disease"/>
            <person name="Wu L."/>
            <person name="Ma J."/>
        </authorList>
    </citation>
    <scope>NUCLEOTIDE SEQUENCE [LARGE SCALE GENOMIC DNA]</scope>
    <source>
        <strain evidence="3">JCM 14969</strain>
    </source>
</reference>
<proteinExistence type="predicted"/>
<dbReference type="EMBL" id="BAAAOS010000049">
    <property type="protein sequence ID" value="GAA1601394.1"/>
    <property type="molecule type" value="Genomic_DNA"/>
</dbReference>
<protein>
    <submittedName>
        <fullName evidence="2">Septum site-determining protein MinD</fullName>
    </submittedName>
</protein>
<comment type="caution">
    <text evidence="2">The sequence shown here is derived from an EMBL/GenBank/DDBJ whole genome shotgun (WGS) entry which is preliminary data.</text>
</comment>
<dbReference type="SUPFAM" id="SSF52540">
    <property type="entry name" value="P-loop containing nucleoside triphosphate hydrolases"/>
    <property type="match status" value="1"/>
</dbReference>
<dbReference type="PANTHER" id="PTHR43384">
    <property type="entry name" value="SEPTUM SITE-DETERMINING PROTEIN MIND HOMOLOG, CHLOROPLASTIC-RELATED"/>
    <property type="match status" value="1"/>
</dbReference>
<gene>
    <name evidence="2" type="primary">minD</name>
    <name evidence="2" type="ORF">GCM10009789_64530</name>
</gene>
<dbReference type="Pfam" id="PF01656">
    <property type="entry name" value="CbiA"/>
    <property type="match status" value="1"/>
</dbReference>
<dbReference type="PANTHER" id="PTHR43384:SF13">
    <property type="entry name" value="SLR0110 PROTEIN"/>
    <property type="match status" value="1"/>
</dbReference>
<name>A0ABP4Q6Z5_9ACTN</name>
<evidence type="ECO:0000313" key="2">
    <source>
        <dbReference type="EMBL" id="GAA1601394.1"/>
    </source>
</evidence>
<feature type="domain" description="CobQ/CobB/MinD/ParA nucleotide binding" evidence="1">
    <location>
        <begin position="7"/>
        <end position="220"/>
    </location>
</feature>
<keyword evidence="3" id="KW-1185">Reference proteome</keyword>
<dbReference type="InterPro" id="IPR002586">
    <property type="entry name" value="CobQ/CobB/MinD/ParA_Nub-bd_dom"/>
</dbReference>
<dbReference type="Gene3D" id="3.40.50.300">
    <property type="entry name" value="P-loop containing nucleotide triphosphate hydrolases"/>
    <property type="match status" value="1"/>
</dbReference>
<accession>A0ABP4Q6Z5</accession>
<dbReference type="Proteomes" id="UP001500393">
    <property type="component" value="Unassembled WGS sequence"/>
</dbReference>
<dbReference type="InterPro" id="IPR050625">
    <property type="entry name" value="ParA/MinD_ATPase"/>
</dbReference>
<organism evidence="2 3">
    <name type="scientific">Kribbella sancticallisti</name>
    <dbReference type="NCBI Taxonomy" id="460087"/>
    <lineage>
        <taxon>Bacteria</taxon>
        <taxon>Bacillati</taxon>
        <taxon>Actinomycetota</taxon>
        <taxon>Actinomycetes</taxon>
        <taxon>Propionibacteriales</taxon>
        <taxon>Kribbellaceae</taxon>
        <taxon>Kribbella</taxon>
    </lineage>
</organism>
<dbReference type="RefSeq" id="WP_344220516.1">
    <property type="nucleotide sequence ID" value="NZ_BAAAOS010000049.1"/>
</dbReference>
<evidence type="ECO:0000313" key="3">
    <source>
        <dbReference type="Proteomes" id="UP001500393"/>
    </source>
</evidence>
<sequence>MANGRIITVFAAKGGCGKTTLATNLAAVLHDGGTHRVCLLDLDLEFGDAAGALGLRPRRSLVDALELADSLDPATVSSLMTPYLPGLDCLSAPTRPGEAGLIPASLVSRLLFVLPLDYDFVVVDTPARLGSHVLAALDAADHQILVTTAERPALNNLRTLLDILDLLPYDRAARSIVVNRSDAGTRLPDQVFDDLVRNPIAGHLPSWDDVPASVNRGEPLAAAHPEHAVSQAIRQLAAALLPSDGRCGRDPPPG</sequence>
<evidence type="ECO:0000259" key="1">
    <source>
        <dbReference type="Pfam" id="PF01656"/>
    </source>
</evidence>
<dbReference type="InterPro" id="IPR027417">
    <property type="entry name" value="P-loop_NTPase"/>
</dbReference>